<keyword evidence="1" id="KW-0732">Signal</keyword>
<proteinExistence type="predicted"/>
<evidence type="ECO:0000313" key="3">
    <source>
        <dbReference type="Proteomes" id="UP000007801"/>
    </source>
</evidence>
<sequence length="154" mass="17351">MLNFVLVLVLHTLWVWCEDTTMAMEAVIPFPVCGNCKEVRNANRNSTGGFCHFEDGLYVIRIFEGENNSLPSCIPPTYDLSRSIRHFCCFWSPTLGCTMLIGPLYYQRFELQCDQCVPVCTNTIDDVGGSSAEVVKNIPLIILAIFSTFCTIMF</sequence>
<protein>
    <submittedName>
        <fullName evidence="2">Uncharacterized protein</fullName>
    </submittedName>
</protein>
<feature type="chain" id="PRO_5006154417" evidence="1">
    <location>
        <begin position="18"/>
        <end position="154"/>
    </location>
</feature>
<organism evidence="2 3">
    <name type="scientific">Drosophila ananassae</name>
    <name type="common">Fruit fly</name>
    <dbReference type="NCBI Taxonomy" id="7217"/>
    <lineage>
        <taxon>Eukaryota</taxon>
        <taxon>Metazoa</taxon>
        <taxon>Ecdysozoa</taxon>
        <taxon>Arthropoda</taxon>
        <taxon>Hexapoda</taxon>
        <taxon>Insecta</taxon>
        <taxon>Pterygota</taxon>
        <taxon>Neoptera</taxon>
        <taxon>Endopterygota</taxon>
        <taxon>Diptera</taxon>
        <taxon>Brachycera</taxon>
        <taxon>Muscomorpha</taxon>
        <taxon>Ephydroidea</taxon>
        <taxon>Drosophilidae</taxon>
        <taxon>Drosophila</taxon>
        <taxon>Sophophora</taxon>
    </lineage>
</organism>
<keyword evidence="3" id="KW-1185">Reference proteome</keyword>
<dbReference type="KEGG" id="dan:26515321"/>
<accession>A0A0P8YC10</accession>
<dbReference type="Proteomes" id="UP000007801">
    <property type="component" value="Unassembled WGS sequence"/>
</dbReference>
<evidence type="ECO:0000313" key="2">
    <source>
        <dbReference type="EMBL" id="KPU78912.1"/>
    </source>
</evidence>
<dbReference type="InParanoid" id="A0A0P8YC10"/>
<dbReference type="EMBL" id="CH902618">
    <property type="protein sequence ID" value="KPU78912.1"/>
    <property type="molecule type" value="Genomic_DNA"/>
</dbReference>
<gene>
    <name evidence="2" type="primary">Dana\GF27912</name>
    <name evidence="2" type="ORF">GF27912</name>
</gene>
<name>A0A0P8YC10_DROAN</name>
<evidence type="ECO:0000256" key="1">
    <source>
        <dbReference type="SAM" id="SignalP"/>
    </source>
</evidence>
<dbReference type="AlphaFoldDB" id="A0A0P8YC10"/>
<reference evidence="2 3" key="1">
    <citation type="journal article" date="2007" name="Nature">
        <title>Evolution of genes and genomes on the Drosophila phylogeny.</title>
        <authorList>
            <consortium name="Drosophila 12 Genomes Consortium"/>
            <person name="Clark A.G."/>
            <person name="Eisen M.B."/>
            <person name="Smith D.R."/>
            <person name="Bergman C.M."/>
            <person name="Oliver B."/>
            <person name="Markow T.A."/>
            <person name="Kaufman T.C."/>
            <person name="Kellis M."/>
            <person name="Gelbart W."/>
            <person name="Iyer V.N."/>
            <person name="Pollard D.A."/>
            <person name="Sackton T.B."/>
            <person name="Larracuente A.M."/>
            <person name="Singh N.D."/>
            <person name="Abad J.P."/>
            <person name="Abt D.N."/>
            <person name="Adryan B."/>
            <person name="Aguade M."/>
            <person name="Akashi H."/>
            <person name="Anderson W.W."/>
            <person name="Aquadro C.F."/>
            <person name="Ardell D.H."/>
            <person name="Arguello R."/>
            <person name="Artieri C.G."/>
            <person name="Barbash D.A."/>
            <person name="Barker D."/>
            <person name="Barsanti P."/>
            <person name="Batterham P."/>
            <person name="Batzoglou S."/>
            <person name="Begun D."/>
            <person name="Bhutkar A."/>
            <person name="Blanco E."/>
            <person name="Bosak S.A."/>
            <person name="Bradley R.K."/>
            <person name="Brand A.D."/>
            <person name="Brent M.R."/>
            <person name="Brooks A.N."/>
            <person name="Brown R.H."/>
            <person name="Butlin R.K."/>
            <person name="Caggese C."/>
            <person name="Calvi B.R."/>
            <person name="Bernardo de Carvalho A."/>
            <person name="Caspi A."/>
            <person name="Castrezana S."/>
            <person name="Celniker S.E."/>
            <person name="Chang J.L."/>
            <person name="Chapple C."/>
            <person name="Chatterji S."/>
            <person name="Chinwalla A."/>
            <person name="Civetta A."/>
            <person name="Clifton S.W."/>
            <person name="Comeron J.M."/>
            <person name="Costello J.C."/>
            <person name="Coyne J.A."/>
            <person name="Daub J."/>
            <person name="David R.G."/>
            <person name="Delcher A.L."/>
            <person name="Delehaunty K."/>
            <person name="Do C.B."/>
            <person name="Ebling H."/>
            <person name="Edwards K."/>
            <person name="Eickbush T."/>
            <person name="Evans J.D."/>
            <person name="Filipski A."/>
            <person name="Findeiss S."/>
            <person name="Freyhult E."/>
            <person name="Fulton L."/>
            <person name="Fulton R."/>
            <person name="Garcia A.C."/>
            <person name="Gardiner A."/>
            <person name="Garfield D.A."/>
            <person name="Garvin B.E."/>
            <person name="Gibson G."/>
            <person name="Gilbert D."/>
            <person name="Gnerre S."/>
            <person name="Godfrey J."/>
            <person name="Good R."/>
            <person name="Gotea V."/>
            <person name="Gravely B."/>
            <person name="Greenberg A.J."/>
            <person name="Griffiths-Jones S."/>
            <person name="Gross S."/>
            <person name="Guigo R."/>
            <person name="Gustafson E.A."/>
            <person name="Haerty W."/>
            <person name="Hahn M.W."/>
            <person name="Halligan D.L."/>
            <person name="Halpern A.L."/>
            <person name="Halter G.M."/>
            <person name="Han M.V."/>
            <person name="Heger A."/>
            <person name="Hillier L."/>
            <person name="Hinrichs A.S."/>
            <person name="Holmes I."/>
            <person name="Hoskins R.A."/>
            <person name="Hubisz M.J."/>
            <person name="Hultmark D."/>
            <person name="Huntley M.A."/>
            <person name="Jaffe D.B."/>
            <person name="Jagadeeshan S."/>
            <person name="Jeck W.R."/>
            <person name="Johnson J."/>
            <person name="Jones C.D."/>
            <person name="Jordan W.C."/>
            <person name="Karpen G.H."/>
            <person name="Kataoka E."/>
            <person name="Keightley P.D."/>
            <person name="Kheradpour P."/>
            <person name="Kirkness E.F."/>
            <person name="Koerich L.B."/>
            <person name="Kristiansen K."/>
            <person name="Kudrna D."/>
            <person name="Kulathinal R.J."/>
            <person name="Kumar S."/>
            <person name="Kwok R."/>
            <person name="Lander E."/>
            <person name="Langley C.H."/>
            <person name="Lapoint R."/>
            <person name="Lazzaro B.P."/>
            <person name="Lee S.J."/>
            <person name="Levesque L."/>
            <person name="Li R."/>
            <person name="Lin C.F."/>
            <person name="Lin M.F."/>
            <person name="Lindblad-Toh K."/>
            <person name="Llopart A."/>
            <person name="Long M."/>
            <person name="Low L."/>
            <person name="Lozovsky E."/>
            <person name="Lu J."/>
            <person name="Luo M."/>
            <person name="Machado C.A."/>
            <person name="Makalowski W."/>
            <person name="Marzo M."/>
            <person name="Matsuda M."/>
            <person name="Matzkin L."/>
            <person name="McAllister B."/>
            <person name="McBride C.S."/>
            <person name="McKernan B."/>
            <person name="McKernan K."/>
            <person name="Mendez-Lago M."/>
            <person name="Minx P."/>
            <person name="Mollenhauer M.U."/>
            <person name="Montooth K."/>
            <person name="Mount S.M."/>
            <person name="Mu X."/>
            <person name="Myers E."/>
            <person name="Negre B."/>
            <person name="Newfeld S."/>
            <person name="Nielsen R."/>
            <person name="Noor M.A."/>
            <person name="O'Grady P."/>
            <person name="Pachter L."/>
            <person name="Papaceit M."/>
            <person name="Parisi M.J."/>
            <person name="Parisi M."/>
            <person name="Parts L."/>
            <person name="Pedersen J.S."/>
            <person name="Pesole G."/>
            <person name="Phillippy A.M."/>
            <person name="Ponting C.P."/>
            <person name="Pop M."/>
            <person name="Porcelli D."/>
            <person name="Powell J.R."/>
            <person name="Prohaska S."/>
            <person name="Pruitt K."/>
            <person name="Puig M."/>
            <person name="Quesneville H."/>
            <person name="Ram K.R."/>
            <person name="Rand D."/>
            <person name="Rasmussen M.D."/>
            <person name="Reed L.K."/>
            <person name="Reenan R."/>
            <person name="Reily A."/>
            <person name="Remington K.A."/>
            <person name="Rieger T.T."/>
            <person name="Ritchie M.G."/>
            <person name="Robin C."/>
            <person name="Rogers Y.H."/>
            <person name="Rohde C."/>
            <person name="Rozas J."/>
            <person name="Rubenfield M.J."/>
            <person name="Ruiz A."/>
            <person name="Russo S."/>
            <person name="Salzberg S.L."/>
            <person name="Sanchez-Gracia A."/>
            <person name="Saranga D.J."/>
            <person name="Sato H."/>
            <person name="Schaeffer S.W."/>
            <person name="Schatz M.C."/>
            <person name="Schlenke T."/>
            <person name="Schwartz R."/>
            <person name="Segarra C."/>
            <person name="Singh R.S."/>
            <person name="Sirot L."/>
            <person name="Sirota M."/>
            <person name="Sisneros N.B."/>
            <person name="Smith C.D."/>
            <person name="Smith T.F."/>
            <person name="Spieth J."/>
            <person name="Stage D.E."/>
            <person name="Stark A."/>
            <person name="Stephan W."/>
            <person name="Strausberg R.L."/>
            <person name="Strempel S."/>
            <person name="Sturgill D."/>
            <person name="Sutton G."/>
            <person name="Sutton G.G."/>
            <person name="Tao W."/>
            <person name="Teichmann S."/>
            <person name="Tobari Y.N."/>
            <person name="Tomimura Y."/>
            <person name="Tsolas J.M."/>
            <person name="Valente V.L."/>
            <person name="Venter E."/>
            <person name="Venter J.C."/>
            <person name="Vicario S."/>
            <person name="Vieira F.G."/>
            <person name="Vilella A.J."/>
            <person name="Villasante A."/>
            <person name="Walenz B."/>
            <person name="Wang J."/>
            <person name="Wasserman M."/>
            <person name="Watts T."/>
            <person name="Wilson D."/>
            <person name="Wilson R.K."/>
            <person name="Wing R.A."/>
            <person name="Wolfner M.F."/>
            <person name="Wong A."/>
            <person name="Wong G.K."/>
            <person name="Wu C.I."/>
            <person name="Wu G."/>
            <person name="Yamamoto D."/>
            <person name="Yang H.P."/>
            <person name="Yang S.P."/>
            <person name="Yorke J.A."/>
            <person name="Yoshida K."/>
            <person name="Zdobnov E."/>
            <person name="Zhang P."/>
            <person name="Zhang Y."/>
            <person name="Zimin A.V."/>
            <person name="Baldwin J."/>
            <person name="Abdouelleil A."/>
            <person name="Abdulkadir J."/>
            <person name="Abebe A."/>
            <person name="Abera B."/>
            <person name="Abreu J."/>
            <person name="Acer S.C."/>
            <person name="Aftuck L."/>
            <person name="Alexander A."/>
            <person name="An P."/>
            <person name="Anderson E."/>
            <person name="Anderson S."/>
            <person name="Arachi H."/>
            <person name="Azer M."/>
            <person name="Bachantsang P."/>
            <person name="Barry A."/>
            <person name="Bayul T."/>
            <person name="Berlin A."/>
            <person name="Bessette D."/>
            <person name="Bloom T."/>
            <person name="Blye J."/>
            <person name="Boguslavskiy L."/>
            <person name="Bonnet C."/>
            <person name="Boukhgalter B."/>
            <person name="Bourzgui I."/>
            <person name="Brown A."/>
            <person name="Cahill P."/>
            <person name="Channer S."/>
            <person name="Cheshatsang Y."/>
            <person name="Chuda L."/>
            <person name="Citroen M."/>
            <person name="Collymore A."/>
            <person name="Cooke P."/>
            <person name="Costello M."/>
            <person name="D'Aco K."/>
            <person name="Daza R."/>
            <person name="De Haan G."/>
            <person name="DeGray S."/>
            <person name="DeMaso C."/>
            <person name="Dhargay N."/>
            <person name="Dooley K."/>
            <person name="Dooley E."/>
            <person name="Doricent M."/>
            <person name="Dorje P."/>
            <person name="Dorjee K."/>
            <person name="Dupes A."/>
            <person name="Elong R."/>
            <person name="Falk J."/>
            <person name="Farina A."/>
            <person name="Faro S."/>
            <person name="Ferguson D."/>
            <person name="Fisher S."/>
            <person name="Foley C.D."/>
            <person name="Franke A."/>
            <person name="Friedrich D."/>
            <person name="Gadbois L."/>
            <person name="Gearin G."/>
            <person name="Gearin C.R."/>
            <person name="Giannoukos G."/>
            <person name="Goode T."/>
            <person name="Graham J."/>
            <person name="Grandbois E."/>
            <person name="Grewal S."/>
            <person name="Gyaltsen K."/>
            <person name="Hafez N."/>
            <person name="Hagos B."/>
            <person name="Hall J."/>
            <person name="Henson C."/>
            <person name="Hollinger A."/>
            <person name="Honan T."/>
            <person name="Huard M.D."/>
            <person name="Hughes L."/>
            <person name="Hurhula B."/>
            <person name="Husby M.E."/>
            <person name="Kamat A."/>
            <person name="Kanga B."/>
            <person name="Kashin S."/>
            <person name="Khazanovich D."/>
            <person name="Kisner P."/>
            <person name="Lance K."/>
            <person name="Lara M."/>
            <person name="Lee W."/>
            <person name="Lennon N."/>
            <person name="Letendre F."/>
            <person name="LeVine R."/>
            <person name="Lipovsky A."/>
            <person name="Liu X."/>
            <person name="Liu J."/>
            <person name="Liu S."/>
            <person name="Lokyitsang T."/>
            <person name="Lokyitsang Y."/>
            <person name="Lubonja R."/>
            <person name="Lui A."/>
            <person name="MacDonald P."/>
            <person name="Magnisalis V."/>
            <person name="Maru K."/>
            <person name="Matthews C."/>
            <person name="McCusker W."/>
            <person name="McDonough S."/>
            <person name="Mehta T."/>
            <person name="Meldrim J."/>
            <person name="Meneus L."/>
            <person name="Mihai O."/>
            <person name="Mihalev A."/>
            <person name="Mihova T."/>
            <person name="Mittelman R."/>
            <person name="Mlenga V."/>
            <person name="Montmayeur A."/>
            <person name="Mulrain L."/>
            <person name="Navidi A."/>
            <person name="Naylor J."/>
            <person name="Negash T."/>
            <person name="Nguyen T."/>
            <person name="Nguyen N."/>
            <person name="Nicol R."/>
            <person name="Norbu C."/>
            <person name="Norbu N."/>
            <person name="Novod N."/>
            <person name="O'Neill B."/>
            <person name="Osman S."/>
            <person name="Markiewicz E."/>
            <person name="Oyono O.L."/>
            <person name="Patti C."/>
            <person name="Phunkhang P."/>
            <person name="Pierre F."/>
            <person name="Priest M."/>
            <person name="Raghuraman S."/>
            <person name="Rege F."/>
            <person name="Reyes R."/>
            <person name="Rise C."/>
            <person name="Rogov P."/>
            <person name="Ross K."/>
            <person name="Ryan E."/>
            <person name="Settipalli S."/>
            <person name="Shea T."/>
            <person name="Sherpa N."/>
            <person name="Shi L."/>
            <person name="Shih D."/>
            <person name="Sparrow T."/>
            <person name="Spaulding J."/>
            <person name="Stalker J."/>
            <person name="Stange-Thomann N."/>
            <person name="Stavropoulos S."/>
            <person name="Stone C."/>
            <person name="Strader C."/>
            <person name="Tesfaye S."/>
            <person name="Thomson T."/>
            <person name="Thoulutsang Y."/>
            <person name="Thoulutsang D."/>
            <person name="Topham K."/>
            <person name="Topping I."/>
            <person name="Tsamla T."/>
            <person name="Vassiliev H."/>
            <person name="Vo A."/>
            <person name="Wangchuk T."/>
            <person name="Wangdi T."/>
            <person name="Weiand M."/>
            <person name="Wilkinson J."/>
            <person name="Wilson A."/>
            <person name="Yadav S."/>
            <person name="Young G."/>
            <person name="Yu Q."/>
            <person name="Zembek L."/>
            <person name="Zhong D."/>
            <person name="Zimmer A."/>
            <person name="Zwirko Z."/>
            <person name="Jaffe D.B."/>
            <person name="Alvarez P."/>
            <person name="Brockman W."/>
            <person name="Butler J."/>
            <person name="Chin C."/>
            <person name="Gnerre S."/>
            <person name="Grabherr M."/>
            <person name="Kleber M."/>
            <person name="Mauceli E."/>
            <person name="MacCallum I."/>
        </authorList>
    </citation>
    <scope>NUCLEOTIDE SEQUENCE [LARGE SCALE GENOMIC DNA]</scope>
    <source>
        <strain evidence="3">Tucson 14024-0371.13</strain>
    </source>
</reference>
<feature type="signal peptide" evidence="1">
    <location>
        <begin position="1"/>
        <end position="17"/>
    </location>
</feature>